<dbReference type="Gene3D" id="1.10.1660.10">
    <property type="match status" value="1"/>
</dbReference>
<evidence type="ECO:0000313" key="4">
    <source>
        <dbReference type="EMBL" id="EHJ08196.1"/>
    </source>
</evidence>
<dbReference type="GO" id="GO:0003677">
    <property type="term" value="F:DNA binding"/>
    <property type="evidence" value="ECO:0007669"/>
    <property type="project" value="UniProtKB-KW"/>
</dbReference>
<dbReference type="AlphaFoldDB" id="G5JI03"/>
<feature type="compositionally biased region" description="Polar residues" evidence="2">
    <location>
        <begin position="45"/>
        <end position="58"/>
    </location>
</feature>
<evidence type="ECO:0000256" key="1">
    <source>
        <dbReference type="ARBA" id="ARBA00023125"/>
    </source>
</evidence>
<dbReference type="PANTHER" id="PTHR30204:SF96">
    <property type="entry name" value="CHROMOSOME-ANCHORING PROTEIN RACA"/>
    <property type="match status" value="1"/>
</dbReference>
<dbReference type="InterPro" id="IPR000551">
    <property type="entry name" value="MerR-type_HTH_dom"/>
</dbReference>
<dbReference type="Pfam" id="PF00376">
    <property type="entry name" value="MerR"/>
    <property type="match status" value="1"/>
</dbReference>
<dbReference type="PROSITE" id="PS50937">
    <property type="entry name" value="HTH_MERR_2"/>
    <property type="match status" value="1"/>
</dbReference>
<name>G5JI03_9STAP</name>
<dbReference type="InterPro" id="IPR009061">
    <property type="entry name" value="DNA-bd_dom_put_sf"/>
</dbReference>
<accession>G5JI03</accession>
<feature type="region of interest" description="Disordered" evidence="2">
    <location>
        <begin position="33"/>
        <end position="58"/>
    </location>
</feature>
<dbReference type="SUPFAM" id="SSF46955">
    <property type="entry name" value="Putative DNA-binding domain"/>
    <property type="match status" value="1"/>
</dbReference>
<evidence type="ECO:0000259" key="3">
    <source>
        <dbReference type="PROSITE" id="PS50937"/>
    </source>
</evidence>
<proteinExistence type="predicted"/>
<dbReference type="PATRIC" id="fig|911238.3.peg.909"/>
<keyword evidence="1" id="KW-0238">DNA-binding</keyword>
<dbReference type="EMBL" id="AEUN01000377">
    <property type="protein sequence ID" value="EHJ08196.1"/>
    <property type="molecule type" value="Genomic_DNA"/>
</dbReference>
<evidence type="ECO:0000313" key="5">
    <source>
        <dbReference type="Proteomes" id="UP000005413"/>
    </source>
</evidence>
<dbReference type="PANTHER" id="PTHR30204">
    <property type="entry name" value="REDOX-CYCLING DRUG-SENSING TRANSCRIPTIONAL ACTIVATOR SOXR"/>
    <property type="match status" value="1"/>
</dbReference>
<protein>
    <submittedName>
        <fullName evidence="4">MerR family regulatory protein</fullName>
    </submittedName>
</protein>
<keyword evidence="5" id="KW-1185">Reference proteome</keyword>
<comment type="caution">
    <text evidence="4">The sequence shown here is derived from an EMBL/GenBank/DDBJ whole genome shotgun (WGS) entry which is preliminary data.</text>
</comment>
<dbReference type="SMART" id="SM00422">
    <property type="entry name" value="HTH_MERR"/>
    <property type="match status" value="1"/>
</dbReference>
<dbReference type="OrthoDB" id="9791488at2"/>
<sequence length="58" mass="6803">MSTYTTGELADLCHVTVRTIQYYDRKELLKPAGKTEGNRRYYTEKQVQQMNKGSDNDR</sequence>
<gene>
    <name evidence="4" type="ORF">SS7213T_05426</name>
</gene>
<evidence type="ECO:0000256" key="2">
    <source>
        <dbReference type="SAM" id="MobiDB-lite"/>
    </source>
</evidence>
<organism evidence="4 5">
    <name type="scientific">Staphylococcus simiae CCM 7213 = CCUG 51256</name>
    <dbReference type="NCBI Taxonomy" id="911238"/>
    <lineage>
        <taxon>Bacteria</taxon>
        <taxon>Bacillati</taxon>
        <taxon>Bacillota</taxon>
        <taxon>Bacilli</taxon>
        <taxon>Bacillales</taxon>
        <taxon>Staphylococcaceae</taxon>
        <taxon>Staphylococcus</taxon>
    </lineage>
</organism>
<dbReference type="Proteomes" id="UP000005413">
    <property type="component" value="Unassembled WGS sequence"/>
</dbReference>
<dbReference type="GO" id="GO:0003700">
    <property type="term" value="F:DNA-binding transcription factor activity"/>
    <property type="evidence" value="ECO:0007669"/>
    <property type="project" value="InterPro"/>
</dbReference>
<reference evidence="4 5" key="1">
    <citation type="journal article" date="2012" name="BMC Genomics">
        <title>Comparative genomic analysis of the genus Staphylococcus including Staphylococcus aureus and its newly described sister species Staphylococcus simiae.</title>
        <authorList>
            <person name="Suzuki H."/>
            <person name="Lefebure T."/>
            <person name="Pavinski Bitar P."/>
            <person name="Stanhope M.J."/>
        </authorList>
    </citation>
    <scope>NUCLEOTIDE SEQUENCE [LARGE SCALE GENOMIC DNA]</scope>
    <source>
        <strain evidence="4 5">CCM 7213</strain>
    </source>
</reference>
<dbReference type="InterPro" id="IPR047057">
    <property type="entry name" value="MerR_fam"/>
</dbReference>
<feature type="domain" description="HTH merR-type" evidence="3">
    <location>
        <begin position="3"/>
        <end position="48"/>
    </location>
</feature>